<reference evidence="8" key="4">
    <citation type="submission" date="2025-08" db="UniProtKB">
        <authorList>
            <consortium name="RefSeq"/>
        </authorList>
    </citation>
    <scope>IDENTIFICATION</scope>
    <source>
        <strain evidence="8">CBS432</strain>
    </source>
</reference>
<evidence type="ECO:0000256" key="5">
    <source>
        <dbReference type="SAM" id="MobiDB-lite"/>
    </source>
</evidence>
<dbReference type="SUPFAM" id="SSF50729">
    <property type="entry name" value="PH domain-like"/>
    <property type="match status" value="1"/>
</dbReference>
<dbReference type="PANTHER" id="PTHR13743:SF123">
    <property type="entry name" value="PROTEIN FAN"/>
    <property type="match status" value="1"/>
</dbReference>
<dbReference type="InterPro" id="IPR011993">
    <property type="entry name" value="PH-like_dom_sf"/>
</dbReference>
<dbReference type="SUPFAM" id="SSF81837">
    <property type="entry name" value="BEACH domain"/>
    <property type="match status" value="1"/>
</dbReference>
<evidence type="ECO:0000259" key="6">
    <source>
        <dbReference type="PROSITE" id="PS50197"/>
    </source>
</evidence>
<dbReference type="InterPro" id="IPR013320">
    <property type="entry name" value="ConA-like_dom_sf"/>
</dbReference>
<reference evidence="8" key="1">
    <citation type="journal article" date="2017" name="Nat. Genet.">
        <title>Contrasting evolutionary genome dynamics between domesticated and wild yeasts.</title>
        <authorList>
            <person name="Yue J.X."/>
            <person name="Li J."/>
            <person name="Aigrain L."/>
            <person name="Hallin J."/>
            <person name="Persson K."/>
            <person name="Oliver K."/>
            <person name="Bergstrom A."/>
            <person name="Coupland P."/>
            <person name="Warringer J."/>
            <person name="Lagomarsino M.C."/>
            <person name="Fischer G."/>
            <person name="Durbin R."/>
            <person name="Liti G."/>
        </authorList>
    </citation>
    <scope>NUCLEOTIDE SEQUENCE</scope>
    <source>
        <strain evidence="8">CBS432</strain>
    </source>
</reference>
<dbReference type="SUPFAM" id="SSF50978">
    <property type="entry name" value="WD40 repeat-like"/>
    <property type="match status" value="1"/>
</dbReference>
<dbReference type="FunFam" id="1.10.1540.10:FF:000001">
    <property type="entry name" value="neurobeachin isoform X1"/>
    <property type="match status" value="1"/>
</dbReference>
<dbReference type="Gene3D" id="2.130.10.10">
    <property type="entry name" value="YVTN repeat-like/Quinoprotein amine dehydrogenase"/>
    <property type="match status" value="1"/>
</dbReference>
<dbReference type="CDD" id="cd06071">
    <property type="entry name" value="Beach"/>
    <property type="match status" value="1"/>
</dbReference>
<reference evidence="8" key="2">
    <citation type="submission" date="2020-01" db="EMBL/GenBank/DDBJ databases">
        <title>Population-level Yeast Reference Genomes.</title>
        <authorList>
            <person name="Yue J.-X."/>
        </authorList>
    </citation>
    <scope>NUCLEOTIDE SEQUENCE</scope>
    <source>
        <strain evidence="8">CBS432</strain>
    </source>
</reference>
<evidence type="ECO:0000256" key="2">
    <source>
        <dbReference type="ARBA" id="ARBA00022737"/>
    </source>
</evidence>
<evidence type="ECO:0000259" key="7">
    <source>
        <dbReference type="PROSITE" id="PS51783"/>
    </source>
</evidence>
<dbReference type="InterPro" id="IPR036372">
    <property type="entry name" value="BEACH_dom_sf"/>
</dbReference>
<name>A0A8B8UMH6_SACPA</name>
<evidence type="ECO:0000256" key="1">
    <source>
        <dbReference type="ARBA" id="ARBA00022574"/>
    </source>
</evidence>
<dbReference type="Gene3D" id="1.10.1540.10">
    <property type="entry name" value="BEACH domain"/>
    <property type="match status" value="1"/>
</dbReference>
<dbReference type="VEuPathDB" id="FungiDB:SPAR_C00870"/>
<dbReference type="InterPro" id="IPR015943">
    <property type="entry name" value="WD40/YVTN_repeat-like_dom_sf"/>
</dbReference>
<dbReference type="KEGG" id="spao:SPAR_C00870"/>
<gene>
    <name evidence="8" type="primary">BPH1</name>
    <name evidence="8" type="ORF">SPAR_C00870</name>
</gene>
<dbReference type="InterPro" id="IPR000409">
    <property type="entry name" value="BEACH_dom"/>
</dbReference>
<dbReference type="InterPro" id="IPR036322">
    <property type="entry name" value="WD40_repeat_dom_sf"/>
</dbReference>
<dbReference type="RefSeq" id="XP_033764974.1">
    <property type="nucleotide sequence ID" value="XM_033909083.1"/>
</dbReference>
<dbReference type="Pfam" id="PF14844">
    <property type="entry name" value="PH_BEACH"/>
    <property type="match status" value="1"/>
</dbReference>
<dbReference type="SUPFAM" id="SSF49899">
    <property type="entry name" value="Concanavalin A-like lectins/glucanases"/>
    <property type="match status" value="1"/>
</dbReference>
<dbReference type="Pfam" id="PF02138">
    <property type="entry name" value="Beach"/>
    <property type="match status" value="1"/>
</dbReference>
<organism evidence="8">
    <name type="scientific">Saccharomyces paradoxus</name>
    <name type="common">Yeast</name>
    <name type="synonym">Saccharomyces douglasii</name>
    <dbReference type="NCBI Taxonomy" id="27291"/>
    <lineage>
        <taxon>Eukaryota</taxon>
        <taxon>Fungi</taxon>
        <taxon>Dikarya</taxon>
        <taxon>Ascomycota</taxon>
        <taxon>Saccharomycotina</taxon>
        <taxon>Saccharomycetes</taxon>
        <taxon>Saccharomycetales</taxon>
        <taxon>Saccharomycetaceae</taxon>
        <taxon>Saccharomyces</taxon>
    </lineage>
</organism>
<dbReference type="OrthoDB" id="26681at2759"/>
<evidence type="ECO:0000256" key="4">
    <source>
        <dbReference type="ARBA" id="ARBA00073334"/>
    </source>
</evidence>
<keyword evidence="2" id="KW-0677">Repeat</keyword>
<dbReference type="Gene3D" id="2.30.29.30">
    <property type="entry name" value="Pleckstrin-homology domain (PH domain)/Phosphotyrosine-binding domain (PTB)"/>
    <property type="match status" value="1"/>
</dbReference>
<dbReference type="PROSITE" id="PS51783">
    <property type="entry name" value="PH_BEACH"/>
    <property type="match status" value="1"/>
</dbReference>
<reference evidence="8" key="3">
    <citation type="submission" date="2025-07" db="EMBL/GenBank/DDBJ databases">
        <authorList>
            <consortium name="NCBI Genome Project"/>
        </authorList>
    </citation>
    <scope>NUCLEOTIDE SEQUENCE</scope>
    <source>
        <strain evidence="8">CBS432</strain>
    </source>
</reference>
<keyword evidence="1" id="KW-0853">WD repeat</keyword>
<accession>A0A8B8UMH6</accession>
<dbReference type="PROSITE" id="PS50197">
    <property type="entry name" value="BEACH"/>
    <property type="match status" value="1"/>
</dbReference>
<dbReference type="SMART" id="SM01026">
    <property type="entry name" value="Beach"/>
    <property type="match status" value="1"/>
</dbReference>
<feature type="domain" description="BEACH-type PH" evidence="7">
    <location>
        <begin position="1369"/>
        <end position="1500"/>
    </location>
</feature>
<evidence type="ECO:0000313" key="8">
    <source>
        <dbReference type="RefSeq" id="XP_033764974.1"/>
    </source>
</evidence>
<feature type="region of interest" description="Disordered" evidence="5">
    <location>
        <begin position="1313"/>
        <end position="1333"/>
    </location>
</feature>
<dbReference type="PANTHER" id="PTHR13743">
    <property type="entry name" value="BEIGE/BEACH-RELATED"/>
    <property type="match status" value="1"/>
</dbReference>
<evidence type="ECO:0000256" key="3">
    <source>
        <dbReference type="ARBA" id="ARBA00054699"/>
    </source>
</evidence>
<comment type="function">
    <text evidence="3">May be involved in protein sorting and cell wall formation.</text>
</comment>
<feature type="domain" description="BEACH" evidence="6">
    <location>
        <begin position="1546"/>
        <end position="1840"/>
    </location>
</feature>
<dbReference type="InterPro" id="IPR050865">
    <property type="entry name" value="BEACH_Domain"/>
</dbReference>
<sequence>MNSIISAASKVLRLQDDVKKATTILEDILVLQPIDQEIEPNVENYLQHELTKIIQGCPVRESTSNNSTKSTVEDDLCELNNYTCLSLSKSFYLCSNGRNFNIAEPTRWIQLLEALTDSVSFAVVVQIILTLSNISLINKQTLGELGKVRILLFEILSNKNDTWKSILLQRNLIEWYTSMLSVDCSPLELENLYLHKNSKFCNDILNSLTLQVSDPRSQNYLQFENSYKLFQIQKSSKINHSFLFYIEFNSVTSNRIMTIERHIYLEIKEGQFCVSNDNYIIGLFENFEFEVGNLYFIAVIIDHNNQITLYVDGSMINQLTLFENSVCQLNTCELGSMICSIKLYRFYLWDGLLTEFAINVLQAIGTYYQYTFSKKKESIDVLSNCQDFLIAKAHLMNRPPTGISSAKYISEIELLEMENIIIDVNPNDILQDFTKLSNFTIRFEENINSKDIPEVGKCYLYQSSNLISKFVSIDSIRLAFLNMAECDSMDDLFHHVSHLMNLLRNIDILSWFKKDFGFPLFAYTLKQKITQDLSQPLSIQFFNLFLEFCGWDFNDISKSIILDTDAYENIVLNLDLWYMNEDQSALASGGLEIIRFLFFQISSLMEASIYSKFNSNKFNDMNILEKLCLSYQAVIKKENPNSKFGELSNDLISVLVTLLKYNTDKRHLQWFLHLSYYFIKKKDVHSTEIILQAIDQLFSFYLDQGNDENARVLSEIIPLKLMLMNMDQLVENNESNPITCLNILFKIVLINKPLFKQFYKNDGLKLILTMLCKVGKSYREEIISLLLIYSMGNYTTANEIFSGTENNMIRGVPNNKITVKEIVYLAVSFIEWHVINSNSSDSSSLSDLNNHISRFIEDLESLSTIPINASVFDPRNSYVIVSLLDLLIALSESEDISKFKSSSKMISRLIKSNILYALTKYAAYDFEVYMSTFFCHITEYKLVHPKTVINNSSYLQVSFMITLLPEILNDLVGSDNKLNSMMLKYPYMMSNLLYLLRKFRPNTSQIVMPREFYFSSYVCLLHCVIQIDKSSFYHFKNVSKSQLLQDFKLCILNLLYFNTTKKTIWEKQDYEIFSESLMLHQEILFAHGACDNETIGLLLMFLANRLRDCGYNKVVFNCIKVIIKNRERKLKEVANFFDAINKSEVLDGLSYILSCSNPEAMNFITEQCSFFFNNTQQVRFKNTITNNLFKSNNFSALSIRQVNNQVYEWKSARFEFMTQNNKKCLILFRKDNTSLDFKIKKSISRYIYNLKTDREENAVFYRNNMNLLIFHLKHTLEIQSNHNLSCKWSLDFAEDFDGMKRRLLPAWEPKNEPLLNEEDTNQETIASGNRQRRESGSILSYEFIEHIETLESEPAGDLNENRKILRLLKDNDSIATIWNCSLIIGLEIKEGILIRGNNYLYFVSDYYFSSDDKKILKLSEVSQELRDMTVSLINGPDVKKLSTFLKHEVFVWKLLDLTFVTKRPFLLRDVAIELLFKERVSAFFSFYNKRVRDDVLRVLNKIPKHLPSDPIFSSVLQEINNRGNSIVTKNGMGRASIASKFTSVFSANNSLIDGFELSKKWVKGEISNFYYLLSINTLAGRSFNDLTQYPVFPWVIADYESDVLDLKNPKTYRDLSKPMGAQTEKRKLQFIERYEALASLENAGSAPFHYGTHYSSAMIVSSYLIRLKPFVESFLLLQGGSFGPADRLFSSLERAWSSASSENTTDVRELTPEFFFLPEFLTNVNNYDFGTDQSGKKVDDVVLPPWANGDAKVFIQKNREALESPYVSAHLHEWIDLIFGYKQKGEIAVESVNVFNRLSYPGAVNLDNIGDENERRAITGIIHNFGQTPLQIFQEPHPEKAACNIRQLTTEVWRKIPMKPIFEKAIFNLNEKNTSVDYVIHDPSYFDSLYWRGFAFPNLLFRTEETLVSLRIVHKSWLKIGLDIFKKTHMTQITSFAYWKLGEFITGDKNGLIKVWKYRKDKHSASGNLENKKTMFGHLCELKEMRCYHDYNTLLTLDINGSVYVWDMINFELVRQITNNAHKVAISQHTGSIMVLTKTNAILIFNLNGQKYTSKEFGPAKIVSSIEFFDFTKLEAEYRKHIYWKEMEILLVGFDDGTIDIYELFLTSYNEWAIKLLKQLSTERGKAITSIKAQGKTYLSQKRHKDSTEPDEIEVIAGTLDGRLAIWY</sequence>
<proteinExistence type="predicted"/>
<protein>
    <recommendedName>
        <fullName evidence="4">Beige protein homolog 1</fullName>
    </recommendedName>
</protein>
<dbReference type="InterPro" id="IPR023362">
    <property type="entry name" value="PH-BEACH_dom"/>
</dbReference>
<dbReference type="GeneID" id="54629178"/>
<dbReference type="CDD" id="cd01201">
    <property type="entry name" value="PH_BEACH"/>
    <property type="match status" value="1"/>
</dbReference>